<dbReference type="Proteomes" id="UP000238823">
    <property type="component" value="Unassembled WGS sequence"/>
</dbReference>
<evidence type="ECO:0000313" key="3">
    <source>
        <dbReference type="Proteomes" id="UP000238823"/>
    </source>
</evidence>
<feature type="chain" id="PRO_5015715423" evidence="1">
    <location>
        <begin position="22"/>
        <end position="171"/>
    </location>
</feature>
<dbReference type="EMBL" id="PVNL01000074">
    <property type="protein sequence ID" value="PRQ06534.1"/>
    <property type="molecule type" value="Genomic_DNA"/>
</dbReference>
<sequence length="171" mass="18227">MTKKHKYFGFALLSLALLANATACRAPLPCPDCDEQDGPEDEQEDGPVPDLPCGGADLMTDNLNCGTCGNECTVFFEGLEWEAGSCQAGECGPIWVECMQEGFGATCEELCKLHEASCVPNGCAGSTALLMAKLYGCDPDDEPIKTMVGACDEPIPWSDEDVTHARCCCGW</sequence>
<evidence type="ECO:0000313" key="2">
    <source>
        <dbReference type="EMBL" id="PRQ06534.1"/>
    </source>
</evidence>
<protein>
    <submittedName>
        <fullName evidence="2">Uncharacterized protein</fullName>
    </submittedName>
</protein>
<proteinExistence type="predicted"/>
<gene>
    <name evidence="2" type="ORF">ENSA7_38540</name>
</gene>
<feature type="signal peptide" evidence="1">
    <location>
        <begin position="1"/>
        <end position="21"/>
    </location>
</feature>
<reference evidence="2 3" key="1">
    <citation type="submission" date="2018-03" db="EMBL/GenBank/DDBJ databases">
        <title>Draft Genome Sequences of the Obligatory Marine Myxobacteria Enhygromyxa salina SWB007.</title>
        <authorList>
            <person name="Poehlein A."/>
            <person name="Moghaddam J.A."/>
            <person name="Harms H."/>
            <person name="Alanjari M."/>
            <person name="Koenig G.M."/>
            <person name="Daniel R."/>
            <person name="Schaeberle T.F."/>
        </authorList>
    </citation>
    <scope>NUCLEOTIDE SEQUENCE [LARGE SCALE GENOMIC DNA]</scope>
    <source>
        <strain evidence="2 3">SWB007</strain>
    </source>
</reference>
<evidence type="ECO:0000256" key="1">
    <source>
        <dbReference type="SAM" id="SignalP"/>
    </source>
</evidence>
<comment type="caution">
    <text evidence="2">The sequence shown here is derived from an EMBL/GenBank/DDBJ whole genome shotgun (WGS) entry which is preliminary data.</text>
</comment>
<organism evidence="2 3">
    <name type="scientific">Enhygromyxa salina</name>
    <dbReference type="NCBI Taxonomy" id="215803"/>
    <lineage>
        <taxon>Bacteria</taxon>
        <taxon>Pseudomonadati</taxon>
        <taxon>Myxococcota</taxon>
        <taxon>Polyangia</taxon>
        <taxon>Nannocystales</taxon>
        <taxon>Nannocystaceae</taxon>
        <taxon>Enhygromyxa</taxon>
    </lineage>
</organism>
<dbReference type="RefSeq" id="WP_106090819.1">
    <property type="nucleotide sequence ID" value="NZ_PVNL01000074.1"/>
</dbReference>
<accession>A0A2S9YN66</accession>
<name>A0A2S9YN66_9BACT</name>
<keyword evidence="1" id="KW-0732">Signal</keyword>
<dbReference type="AlphaFoldDB" id="A0A2S9YN66"/>